<reference evidence="2" key="1">
    <citation type="journal article" date="2019" name="Int. J. Syst. Evol. Microbiol.">
        <title>The Global Catalogue of Microorganisms (GCM) 10K type strain sequencing project: providing services to taxonomists for standard genome sequencing and annotation.</title>
        <authorList>
            <consortium name="The Broad Institute Genomics Platform"/>
            <consortium name="The Broad Institute Genome Sequencing Center for Infectious Disease"/>
            <person name="Wu L."/>
            <person name="Ma J."/>
        </authorList>
    </citation>
    <scope>NUCLEOTIDE SEQUENCE [LARGE SCALE GENOMIC DNA]</scope>
    <source>
        <strain evidence="2">JCM 17839</strain>
    </source>
</reference>
<sequence length="86" mass="9807">MATMVREQIEGAREIELLAKQVGTDEHGFTRVFISFPCQDGGCNEGEHCFVFDGSKLLRLLKQEMGLSDLEKDVDWDYQLRLLLGE</sequence>
<accession>A0ABP8P4B5</accession>
<gene>
    <name evidence="1" type="ORF">GCM10023171_10720</name>
</gene>
<keyword evidence="2" id="KW-1185">Reference proteome</keyword>
<dbReference type="EMBL" id="BAABGP010000008">
    <property type="protein sequence ID" value="GAA4481799.1"/>
    <property type="molecule type" value="Genomic_DNA"/>
</dbReference>
<comment type="caution">
    <text evidence="1">The sequence shown here is derived from an EMBL/GenBank/DDBJ whole genome shotgun (WGS) entry which is preliminary data.</text>
</comment>
<proteinExistence type="predicted"/>
<protein>
    <submittedName>
        <fullName evidence="1">Uncharacterized protein</fullName>
    </submittedName>
</protein>
<evidence type="ECO:0000313" key="2">
    <source>
        <dbReference type="Proteomes" id="UP001500731"/>
    </source>
</evidence>
<evidence type="ECO:0000313" key="1">
    <source>
        <dbReference type="EMBL" id="GAA4481799.1"/>
    </source>
</evidence>
<dbReference type="RefSeq" id="WP_345185100.1">
    <property type="nucleotide sequence ID" value="NZ_BAABGP010000008.1"/>
</dbReference>
<organism evidence="1 2">
    <name type="scientific">Microbacterium panaciterrae</name>
    <dbReference type="NCBI Taxonomy" id="985759"/>
    <lineage>
        <taxon>Bacteria</taxon>
        <taxon>Bacillati</taxon>
        <taxon>Actinomycetota</taxon>
        <taxon>Actinomycetes</taxon>
        <taxon>Micrococcales</taxon>
        <taxon>Microbacteriaceae</taxon>
        <taxon>Microbacterium</taxon>
    </lineage>
</organism>
<name>A0ABP8P4B5_9MICO</name>
<dbReference type="Proteomes" id="UP001500731">
    <property type="component" value="Unassembled WGS sequence"/>
</dbReference>